<dbReference type="InterPro" id="IPR037695">
    <property type="entry name" value="IQUB"/>
</dbReference>
<comment type="caution">
    <text evidence="1">The sequence shown here is derived from an EMBL/GenBank/DDBJ whole genome shotgun (WGS) entry which is preliminary data.</text>
</comment>
<dbReference type="EMBL" id="CALNXI010002326">
    <property type="protein sequence ID" value="CAH3186314.1"/>
    <property type="molecule type" value="Genomic_DNA"/>
</dbReference>
<sequence>MLKELRRSEESFEDGSKIAYLLQEPDLRYLVENIWNSQSVLSAHEDLFDLILVRWNKYEE</sequence>
<gene>
    <name evidence="1" type="ORF">PEVE_00016792</name>
</gene>
<evidence type="ECO:0000313" key="1">
    <source>
        <dbReference type="EMBL" id="CAH3186314.1"/>
    </source>
</evidence>
<protein>
    <submittedName>
        <fullName evidence="1">Uncharacterized protein</fullName>
    </submittedName>
</protein>
<dbReference type="PANTHER" id="PTHR21074">
    <property type="entry name" value="IQ AND UBIQUITIN-LIKE DOMAIN-CONTAINING PROTEIN"/>
    <property type="match status" value="1"/>
</dbReference>
<accession>A0ABN8S5W7</accession>
<proteinExistence type="predicted"/>
<keyword evidence="2" id="KW-1185">Reference proteome</keyword>
<name>A0ABN8S5W7_9CNID</name>
<reference evidence="1 2" key="1">
    <citation type="submission" date="2022-05" db="EMBL/GenBank/DDBJ databases">
        <authorList>
            <consortium name="Genoscope - CEA"/>
            <person name="William W."/>
        </authorList>
    </citation>
    <scope>NUCLEOTIDE SEQUENCE [LARGE SCALE GENOMIC DNA]</scope>
</reference>
<dbReference type="Proteomes" id="UP001159427">
    <property type="component" value="Unassembled WGS sequence"/>
</dbReference>
<organism evidence="1 2">
    <name type="scientific">Porites evermanni</name>
    <dbReference type="NCBI Taxonomy" id="104178"/>
    <lineage>
        <taxon>Eukaryota</taxon>
        <taxon>Metazoa</taxon>
        <taxon>Cnidaria</taxon>
        <taxon>Anthozoa</taxon>
        <taxon>Hexacorallia</taxon>
        <taxon>Scleractinia</taxon>
        <taxon>Fungiina</taxon>
        <taxon>Poritidae</taxon>
        <taxon>Porites</taxon>
    </lineage>
</organism>
<evidence type="ECO:0000313" key="2">
    <source>
        <dbReference type="Proteomes" id="UP001159427"/>
    </source>
</evidence>
<dbReference type="PANTHER" id="PTHR21074:SF0">
    <property type="entry name" value="IQ AND UBIQUITIN-LIKE DOMAIN-CONTAINING PROTEIN"/>
    <property type="match status" value="1"/>
</dbReference>